<sequence length="109" mass="12113">MKLIWSLVITCFFLTVHLSIVRGKLCRTGDHCRKDECCMTKSTLLGGCRLKGSEGSRCLPNNEMSHLGDIYLMECPCIAGLECVPQSIIKHPDKTVEYVNSTCQKSNSS</sequence>
<evidence type="ECO:0000313" key="2">
    <source>
        <dbReference type="EMBL" id="KFM82749.1"/>
    </source>
</evidence>
<feature type="non-terminal residue" evidence="2">
    <location>
        <position position="109"/>
    </location>
</feature>
<dbReference type="AlphaFoldDB" id="A0A087UZG0"/>
<dbReference type="Gene3D" id="2.10.80.10">
    <property type="entry name" value="Lipase, subunit A"/>
    <property type="match status" value="1"/>
</dbReference>
<feature type="signal peptide" evidence="1">
    <location>
        <begin position="1"/>
        <end position="23"/>
    </location>
</feature>
<keyword evidence="1" id="KW-0732">Signal</keyword>
<dbReference type="OMA" id="WIFITCL"/>
<evidence type="ECO:0000313" key="3">
    <source>
        <dbReference type="Proteomes" id="UP000054359"/>
    </source>
</evidence>
<name>A0A087UZG0_STEMI</name>
<gene>
    <name evidence="2" type="ORF">X975_22025</name>
</gene>
<accession>A0A087UZG0</accession>
<dbReference type="OrthoDB" id="6415770at2759"/>
<evidence type="ECO:0000256" key="1">
    <source>
        <dbReference type="SAM" id="SignalP"/>
    </source>
</evidence>
<feature type="chain" id="PRO_5001831126" description="Prokineticin domain-containing protein" evidence="1">
    <location>
        <begin position="24"/>
        <end position="109"/>
    </location>
</feature>
<reference evidence="2 3" key="1">
    <citation type="submission" date="2013-11" db="EMBL/GenBank/DDBJ databases">
        <title>Genome sequencing of Stegodyphus mimosarum.</title>
        <authorList>
            <person name="Bechsgaard J."/>
        </authorList>
    </citation>
    <scope>NUCLEOTIDE SEQUENCE [LARGE SCALE GENOMIC DNA]</scope>
</reference>
<protein>
    <recommendedName>
        <fullName evidence="4">Prokineticin domain-containing protein</fullName>
    </recommendedName>
</protein>
<dbReference type="EMBL" id="KK122458">
    <property type="protein sequence ID" value="KFM82749.1"/>
    <property type="molecule type" value="Genomic_DNA"/>
</dbReference>
<proteinExistence type="predicted"/>
<evidence type="ECO:0008006" key="4">
    <source>
        <dbReference type="Google" id="ProtNLM"/>
    </source>
</evidence>
<keyword evidence="3" id="KW-1185">Reference proteome</keyword>
<organism evidence="2 3">
    <name type="scientific">Stegodyphus mimosarum</name>
    <name type="common">African social velvet spider</name>
    <dbReference type="NCBI Taxonomy" id="407821"/>
    <lineage>
        <taxon>Eukaryota</taxon>
        <taxon>Metazoa</taxon>
        <taxon>Ecdysozoa</taxon>
        <taxon>Arthropoda</taxon>
        <taxon>Chelicerata</taxon>
        <taxon>Arachnida</taxon>
        <taxon>Araneae</taxon>
        <taxon>Araneomorphae</taxon>
        <taxon>Entelegynae</taxon>
        <taxon>Eresoidea</taxon>
        <taxon>Eresidae</taxon>
        <taxon>Stegodyphus</taxon>
    </lineage>
</organism>
<dbReference type="Proteomes" id="UP000054359">
    <property type="component" value="Unassembled WGS sequence"/>
</dbReference>